<dbReference type="SUPFAM" id="SSF52096">
    <property type="entry name" value="ClpP/crotonase"/>
    <property type="match status" value="1"/>
</dbReference>
<sequence>MIGDRVGLATTDSIAHLELSRPEARNAMDPAFVEEFGTAIHQVAADSSIRTLLITAQGPSFCVGGDLNYFSAHVDRHEEILRWMVDHWHEVLGRLFTLDVPVVTAVKGGTAGGGLGPVWCADHVIAAESTRMAGGFADIGLSGDGGASWHLPRYVGLRRAQAMILDNVPIDAATALDWGIVGAVVPDADLQAAAWEAARRFSRRSATAFSQAKRLLAASSGNSYLEHLQAEAEAIHVCAAASDSVFGIRSFLAKERPVFTDPYPVQAVSTGRG</sequence>
<comment type="caution">
    <text evidence="2">The sequence shown here is derived from an EMBL/GenBank/DDBJ whole genome shotgun (WGS) entry which is preliminary data.</text>
</comment>
<dbReference type="PANTHER" id="PTHR43459">
    <property type="entry name" value="ENOYL-COA HYDRATASE"/>
    <property type="match status" value="1"/>
</dbReference>
<dbReference type="Gene3D" id="3.90.226.10">
    <property type="entry name" value="2-enoyl-CoA Hydratase, Chain A, domain 1"/>
    <property type="match status" value="1"/>
</dbReference>
<comment type="similarity">
    <text evidence="1">Belongs to the enoyl-CoA hydratase/isomerase family.</text>
</comment>
<gene>
    <name evidence="2" type="ORF">ACFFIO_14960</name>
</gene>
<name>A0ABV6F8F5_9MICC</name>
<dbReference type="PANTHER" id="PTHR43459:SF1">
    <property type="entry name" value="EG:BACN32G11.4 PROTEIN"/>
    <property type="match status" value="1"/>
</dbReference>
<dbReference type="Gene3D" id="1.10.12.10">
    <property type="entry name" value="Lyase 2-enoyl-coa Hydratase, Chain A, domain 2"/>
    <property type="match status" value="1"/>
</dbReference>
<reference evidence="2 3" key="1">
    <citation type="submission" date="2024-09" db="EMBL/GenBank/DDBJ databases">
        <authorList>
            <person name="Sun Q."/>
            <person name="Mori K."/>
        </authorList>
    </citation>
    <scope>NUCLEOTIDE SEQUENCE [LARGE SCALE GENOMIC DNA]</scope>
    <source>
        <strain evidence="2 3">CCM 7609</strain>
    </source>
</reference>
<evidence type="ECO:0000313" key="2">
    <source>
        <dbReference type="EMBL" id="MFC0249804.1"/>
    </source>
</evidence>
<dbReference type="InterPro" id="IPR001753">
    <property type="entry name" value="Enoyl-CoA_hydra/iso"/>
</dbReference>
<proteinExistence type="inferred from homology"/>
<dbReference type="CDD" id="cd06558">
    <property type="entry name" value="crotonase-like"/>
    <property type="match status" value="1"/>
</dbReference>
<dbReference type="Proteomes" id="UP001589766">
    <property type="component" value="Unassembled WGS sequence"/>
</dbReference>
<dbReference type="EMBL" id="JBHLWH010000042">
    <property type="protein sequence ID" value="MFC0249804.1"/>
    <property type="molecule type" value="Genomic_DNA"/>
</dbReference>
<dbReference type="InterPro" id="IPR029045">
    <property type="entry name" value="ClpP/crotonase-like_dom_sf"/>
</dbReference>
<evidence type="ECO:0000313" key="3">
    <source>
        <dbReference type="Proteomes" id="UP001589766"/>
    </source>
</evidence>
<dbReference type="InterPro" id="IPR014748">
    <property type="entry name" value="Enoyl-CoA_hydra_C"/>
</dbReference>
<accession>A0ABV6F8F5</accession>
<dbReference type="RefSeq" id="WP_378043034.1">
    <property type="nucleotide sequence ID" value="NZ_JBHLWH010000042.1"/>
</dbReference>
<keyword evidence="3" id="KW-1185">Reference proteome</keyword>
<organism evidence="2 3">
    <name type="scientific">Citricoccus parietis</name>
    <dbReference type="NCBI Taxonomy" id="592307"/>
    <lineage>
        <taxon>Bacteria</taxon>
        <taxon>Bacillati</taxon>
        <taxon>Actinomycetota</taxon>
        <taxon>Actinomycetes</taxon>
        <taxon>Micrococcales</taxon>
        <taxon>Micrococcaceae</taxon>
        <taxon>Citricoccus</taxon>
    </lineage>
</organism>
<protein>
    <submittedName>
        <fullName evidence="2">Enoyl-CoA hydratase/isomerase family protein</fullName>
    </submittedName>
</protein>
<evidence type="ECO:0000256" key="1">
    <source>
        <dbReference type="ARBA" id="ARBA00005254"/>
    </source>
</evidence>
<dbReference type="Pfam" id="PF00378">
    <property type="entry name" value="ECH_1"/>
    <property type="match status" value="1"/>
</dbReference>